<evidence type="ECO:0000259" key="8">
    <source>
        <dbReference type="PROSITE" id="PS50113"/>
    </source>
</evidence>
<feature type="domain" description="PAS" evidence="7">
    <location>
        <begin position="137"/>
        <end position="193"/>
    </location>
</feature>
<evidence type="ECO:0000259" key="5">
    <source>
        <dbReference type="PROSITE" id="PS50109"/>
    </source>
</evidence>
<feature type="domain" description="Response regulatory" evidence="6">
    <location>
        <begin position="515"/>
        <end position="627"/>
    </location>
</feature>
<name>A0A848HS43_9BURK</name>
<gene>
    <name evidence="9" type="ORF">HHL21_13650</name>
</gene>
<evidence type="ECO:0000313" key="9">
    <source>
        <dbReference type="EMBL" id="NML62103.1"/>
    </source>
</evidence>
<dbReference type="SUPFAM" id="SSF55874">
    <property type="entry name" value="ATPase domain of HSP90 chaperone/DNA topoisomerase II/histidine kinase"/>
    <property type="match status" value="1"/>
</dbReference>
<dbReference type="SMART" id="SM00448">
    <property type="entry name" value="REC"/>
    <property type="match status" value="1"/>
</dbReference>
<dbReference type="InterPro" id="IPR001789">
    <property type="entry name" value="Sig_transdc_resp-reg_receiver"/>
</dbReference>
<dbReference type="Gene3D" id="3.30.450.20">
    <property type="entry name" value="PAS domain"/>
    <property type="match status" value="2"/>
</dbReference>
<dbReference type="Gene3D" id="3.30.565.10">
    <property type="entry name" value="Histidine kinase-like ATPase, C-terminal domain"/>
    <property type="match status" value="1"/>
</dbReference>
<dbReference type="InterPro" id="IPR035965">
    <property type="entry name" value="PAS-like_dom_sf"/>
</dbReference>
<evidence type="ECO:0000259" key="6">
    <source>
        <dbReference type="PROSITE" id="PS50110"/>
    </source>
</evidence>
<dbReference type="SMART" id="SM00387">
    <property type="entry name" value="HATPase_c"/>
    <property type="match status" value="1"/>
</dbReference>
<accession>A0A848HS43</accession>
<dbReference type="EMBL" id="JABBGG010000007">
    <property type="protein sequence ID" value="NML62103.1"/>
    <property type="molecule type" value="Genomic_DNA"/>
</dbReference>
<comment type="catalytic activity">
    <reaction evidence="1">
        <text>ATP + protein L-histidine = ADP + protein N-phospho-L-histidine.</text>
        <dbReference type="EC" id="2.7.13.3"/>
    </reaction>
</comment>
<evidence type="ECO:0000256" key="1">
    <source>
        <dbReference type="ARBA" id="ARBA00000085"/>
    </source>
</evidence>
<dbReference type="PANTHER" id="PTHR43065:SF49">
    <property type="entry name" value="HISTIDINE KINASE"/>
    <property type="match status" value="1"/>
</dbReference>
<protein>
    <recommendedName>
        <fullName evidence="2">histidine kinase</fullName>
        <ecNumber evidence="2">2.7.13.3</ecNumber>
    </recommendedName>
</protein>
<dbReference type="SMART" id="SM00086">
    <property type="entry name" value="PAC"/>
    <property type="match status" value="2"/>
</dbReference>
<dbReference type="PRINTS" id="PR00344">
    <property type="entry name" value="BCTRLSENSOR"/>
</dbReference>
<organism evidence="9 10">
    <name type="scientific">Massilia polaris</name>
    <dbReference type="NCBI Taxonomy" id="2728846"/>
    <lineage>
        <taxon>Bacteria</taxon>
        <taxon>Pseudomonadati</taxon>
        <taxon>Pseudomonadota</taxon>
        <taxon>Betaproteobacteria</taxon>
        <taxon>Burkholderiales</taxon>
        <taxon>Oxalobacteraceae</taxon>
        <taxon>Telluria group</taxon>
        <taxon>Massilia</taxon>
    </lineage>
</organism>
<feature type="domain" description="Histidine kinase" evidence="5">
    <location>
        <begin position="284"/>
        <end position="500"/>
    </location>
</feature>
<dbReference type="Gene3D" id="1.10.287.130">
    <property type="match status" value="1"/>
</dbReference>
<dbReference type="SUPFAM" id="SSF52172">
    <property type="entry name" value="CheY-like"/>
    <property type="match status" value="1"/>
</dbReference>
<dbReference type="InterPro" id="IPR005467">
    <property type="entry name" value="His_kinase_dom"/>
</dbReference>
<dbReference type="InterPro" id="IPR000700">
    <property type="entry name" value="PAS-assoc_C"/>
</dbReference>
<dbReference type="InterPro" id="IPR036097">
    <property type="entry name" value="HisK_dim/P_sf"/>
</dbReference>
<dbReference type="Pfam" id="PF00072">
    <property type="entry name" value="Response_reg"/>
    <property type="match status" value="1"/>
</dbReference>
<dbReference type="CDD" id="cd00130">
    <property type="entry name" value="PAS"/>
    <property type="match status" value="2"/>
</dbReference>
<dbReference type="PROSITE" id="PS50112">
    <property type="entry name" value="PAS"/>
    <property type="match status" value="2"/>
</dbReference>
<dbReference type="SUPFAM" id="SSF55785">
    <property type="entry name" value="PYP-like sensor domain (PAS domain)"/>
    <property type="match status" value="2"/>
</dbReference>
<comment type="caution">
    <text evidence="9">The sequence shown here is derived from an EMBL/GenBank/DDBJ whole genome shotgun (WGS) entry which is preliminary data.</text>
</comment>
<evidence type="ECO:0000313" key="10">
    <source>
        <dbReference type="Proteomes" id="UP000583752"/>
    </source>
</evidence>
<evidence type="ECO:0000256" key="2">
    <source>
        <dbReference type="ARBA" id="ARBA00012438"/>
    </source>
</evidence>
<evidence type="ECO:0000256" key="3">
    <source>
        <dbReference type="ARBA" id="ARBA00022553"/>
    </source>
</evidence>
<dbReference type="Pfam" id="PF13426">
    <property type="entry name" value="PAS_9"/>
    <property type="match status" value="2"/>
</dbReference>
<dbReference type="EC" id="2.7.13.3" evidence="2"/>
<dbReference type="InterPro" id="IPR003661">
    <property type="entry name" value="HisK_dim/P_dom"/>
</dbReference>
<dbReference type="PROSITE" id="PS50113">
    <property type="entry name" value="PAC"/>
    <property type="match status" value="2"/>
</dbReference>
<dbReference type="InterPro" id="IPR011006">
    <property type="entry name" value="CheY-like_superfamily"/>
</dbReference>
<dbReference type="SMART" id="SM00388">
    <property type="entry name" value="HisKA"/>
    <property type="match status" value="1"/>
</dbReference>
<keyword evidence="3 4" id="KW-0597">Phosphoprotein</keyword>
<keyword evidence="10" id="KW-1185">Reference proteome</keyword>
<feature type="domain" description="PAS" evidence="7">
    <location>
        <begin position="26"/>
        <end position="67"/>
    </location>
</feature>
<dbReference type="NCBIfam" id="TIGR00229">
    <property type="entry name" value="sensory_box"/>
    <property type="match status" value="2"/>
</dbReference>
<dbReference type="PROSITE" id="PS50110">
    <property type="entry name" value="RESPONSE_REGULATORY"/>
    <property type="match status" value="1"/>
</dbReference>
<evidence type="ECO:0000256" key="4">
    <source>
        <dbReference type="PROSITE-ProRule" id="PRU00169"/>
    </source>
</evidence>
<dbReference type="PANTHER" id="PTHR43065">
    <property type="entry name" value="SENSOR HISTIDINE KINASE"/>
    <property type="match status" value="1"/>
</dbReference>
<dbReference type="InterPro" id="IPR001610">
    <property type="entry name" value="PAC"/>
</dbReference>
<reference evidence="9 10" key="1">
    <citation type="submission" date="2020-04" db="EMBL/GenBank/DDBJ databases">
        <title>Massilia sp. RP-1-19 isolated from soil.</title>
        <authorList>
            <person name="Dahal R.H."/>
        </authorList>
    </citation>
    <scope>NUCLEOTIDE SEQUENCE [LARGE SCALE GENOMIC DNA]</scope>
    <source>
        <strain evidence="9 10">RP-1-19</strain>
    </source>
</reference>
<dbReference type="Proteomes" id="UP000583752">
    <property type="component" value="Unassembled WGS sequence"/>
</dbReference>
<dbReference type="RefSeq" id="WP_169466743.1">
    <property type="nucleotide sequence ID" value="NZ_JABBGG010000007.1"/>
</dbReference>
<dbReference type="SMART" id="SM00091">
    <property type="entry name" value="PAS"/>
    <property type="match status" value="2"/>
</dbReference>
<dbReference type="InterPro" id="IPR004358">
    <property type="entry name" value="Sig_transdc_His_kin-like_C"/>
</dbReference>
<dbReference type="PROSITE" id="PS50109">
    <property type="entry name" value="HIS_KIN"/>
    <property type="match status" value="1"/>
</dbReference>
<proteinExistence type="predicted"/>
<dbReference type="Gene3D" id="3.40.50.2300">
    <property type="match status" value="1"/>
</dbReference>
<feature type="domain" description="PAC" evidence="8">
    <location>
        <begin position="212"/>
        <end position="264"/>
    </location>
</feature>
<dbReference type="CDD" id="cd00082">
    <property type="entry name" value="HisKA"/>
    <property type="match status" value="1"/>
</dbReference>
<dbReference type="AlphaFoldDB" id="A0A848HS43"/>
<dbReference type="GO" id="GO:0000155">
    <property type="term" value="F:phosphorelay sensor kinase activity"/>
    <property type="evidence" value="ECO:0007669"/>
    <property type="project" value="InterPro"/>
</dbReference>
<dbReference type="SUPFAM" id="SSF47384">
    <property type="entry name" value="Homodimeric domain of signal transducing histidine kinase"/>
    <property type="match status" value="1"/>
</dbReference>
<dbReference type="InterPro" id="IPR036890">
    <property type="entry name" value="HATPase_C_sf"/>
</dbReference>
<feature type="domain" description="PAC" evidence="8">
    <location>
        <begin position="85"/>
        <end position="136"/>
    </location>
</feature>
<dbReference type="InterPro" id="IPR003594">
    <property type="entry name" value="HATPase_dom"/>
</dbReference>
<dbReference type="InterPro" id="IPR000014">
    <property type="entry name" value="PAS"/>
</dbReference>
<evidence type="ECO:0000259" key="7">
    <source>
        <dbReference type="PROSITE" id="PS50112"/>
    </source>
</evidence>
<sequence>MTNQIHNLSYEQRQQLLISSIRDYAIYLLDPDGKVSSWNAGAERFKGYQADEIVGRHFSRFHTPEDQASGVPARALLTARTEGKFECEGWRVRKDGSRFWASVVIDPVFDGAELIGFAKITRDITEQKAARDALHASEQHFRLLVQGVVDYAIYMLSPGGEVSNWNAGAERIKGYQAAEVVGSHFSRFYTEPDRKSGLPALALATAERVGKYESEGWRVRKDGSRFWAHVVVDAIRDDSGTLLGFAKITRDVTEQRLAAQSLDQTRAALFQSQKMEAIGQLTGGIAHDFNNLLSVVASGLEIIKTRSAGIDSRVLDSMNRAIERGASLTQQLLAFARQQPLAPAIHNINKLVEGFESVLRRAVDSSIDFHVALAGGLPNACIDEARFETAILNLVVNARDAMPDGGRLLLETRTVMLDGHGTLAPGKYIEVSVADTGMGMSPDVTARVFEPFFTTKPVGKGTGLGLAQVHGFIVQSGGDIAVESTPGKGTTLRILLPVSGEQEGERAADSSAREKVLVVEDEEDLAQLAATLFESLGYDVLVANNAKDALAILERNVDVDVVFSDVMMPQMSGIELARIVRREYPDARILLASGYPMPALRQQQGDIDEFAFVSKPYRLPELLKRLR</sequence>
<dbReference type="Pfam" id="PF02518">
    <property type="entry name" value="HATPase_c"/>
    <property type="match status" value="1"/>
</dbReference>
<feature type="modified residue" description="4-aspartylphosphate" evidence="4">
    <location>
        <position position="565"/>
    </location>
</feature>